<dbReference type="eggNOG" id="KOG3178">
    <property type="taxonomic scope" value="Eukaryota"/>
</dbReference>
<dbReference type="InterPro" id="IPR029063">
    <property type="entry name" value="SAM-dependent_MTases_sf"/>
</dbReference>
<evidence type="ECO:0000256" key="3">
    <source>
        <dbReference type="ARBA" id="ARBA00022691"/>
    </source>
</evidence>
<organism evidence="5 6">
    <name type="scientific">Aspergillus clavatus (strain ATCC 1007 / CBS 513.65 / DSM 816 / NCTC 3887 / NRRL 1 / QM 1276 / 107)</name>
    <dbReference type="NCBI Taxonomy" id="344612"/>
    <lineage>
        <taxon>Eukaryota</taxon>
        <taxon>Fungi</taxon>
        <taxon>Dikarya</taxon>
        <taxon>Ascomycota</taxon>
        <taxon>Pezizomycotina</taxon>
        <taxon>Eurotiomycetes</taxon>
        <taxon>Eurotiomycetidae</taxon>
        <taxon>Eurotiales</taxon>
        <taxon>Aspergillaceae</taxon>
        <taxon>Aspergillus</taxon>
        <taxon>Aspergillus subgen. Fumigati</taxon>
    </lineage>
</organism>
<reference evidence="5 6" key="1">
    <citation type="journal article" date="2008" name="PLoS Genet.">
        <title>Genomic islands in the pathogenic filamentous fungus Aspergillus fumigatus.</title>
        <authorList>
            <person name="Fedorova N.D."/>
            <person name="Khaldi N."/>
            <person name="Joardar V.S."/>
            <person name="Maiti R."/>
            <person name="Amedeo P."/>
            <person name="Anderson M.J."/>
            <person name="Crabtree J."/>
            <person name="Silva J.C."/>
            <person name="Badger J.H."/>
            <person name="Albarraq A."/>
            <person name="Angiuoli S."/>
            <person name="Bussey H."/>
            <person name="Bowyer P."/>
            <person name="Cotty P.J."/>
            <person name="Dyer P.S."/>
            <person name="Egan A."/>
            <person name="Galens K."/>
            <person name="Fraser-Liggett C.M."/>
            <person name="Haas B.J."/>
            <person name="Inman J.M."/>
            <person name="Kent R."/>
            <person name="Lemieux S."/>
            <person name="Malavazi I."/>
            <person name="Orvis J."/>
            <person name="Roemer T."/>
            <person name="Ronning C.M."/>
            <person name="Sundaram J.P."/>
            <person name="Sutton G."/>
            <person name="Turner G."/>
            <person name="Venter J.C."/>
            <person name="White O.R."/>
            <person name="Whitty B.R."/>
            <person name="Youngman P."/>
            <person name="Wolfe K.H."/>
            <person name="Goldman G.H."/>
            <person name="Wortman J.R."/>
            <person name="Jiang B."/>
            <person name="Denning D.W."/>
            <person name="Nierman W.C."/>
        </authorList>
    </citation>
    <scope>NUCLEOTIDE SEQUENCE [LARGE SCALE GENOMIC DNA]</scope>
    <source>
        <strain evidence="6">ATCC 1007 / CBS 513.65 / DSM 816 / NCTC 3887 / NRRL 1</strain>
    </source>
</reference>
<gene>
    <name evidence="5" type="ORF">ACLA_043320</name>
</gene>
<sequence length="413" mass="46180">MAITEETDQYLSGVQKALQRLNGAAERCQSTLLSGQDNSLASCSARQTVRDDLVLEALKFLQMAQGPVDAAATCYERTAHFASVRALLEMGAFEALPTGGVSRSTQELAKELKVDESLLARLLRNSSLYGPFEETGPGQYCHTPFSEAYLRPEIRGMFRFAMDDHMPAHLKLHEFLQRNGWQEPSSTTDNPYTHAHVTNGKSMFMNLSEKPERMQAFNNGMTLQAITPLWMTDLFPWKNLSRFQPDASTVVAVDIGGGKGKAIARIKGLCGLPGRYILQDQGHVIQSVEGVLDPKIERMGYDFFTEQPVRGALSYLIRRCLHNWPQESVVRILKNVAAAMEPKKSCLLIEEIIVPAEKMGVEEGWMDMIMMSLGAKQRTLKEWQTVLDLAGLEVKQVYQIPGNCHGLIEAWRK</sequence>
<dbReference type="SUPFAM" id="SSF46785">
    <property type="entry name" value="Winged helix' DNA-binding domain"/>
    <property type="match status" value="1"/>
</dbReference>
<dbReference type="InterPro" id="IPR036390">
    <property type="entry name" value="WH_DNA-bd_sf"/>
</dbReference>
<keyword evidence="1" id="KW-0489">Methyltransferase</keyword>
<dbReference type="PROSITE" id="PS51683">
    <property type="entry name" value="SAM_OMT_II"/>
    <property type="match status" value="1"/>
</dbReference>
<evidence type="ECO:0000313" key="6">
    <source>
        <dbReference type="Proteomes" id="UP000006701"/>
    </source>
</evidence>
<dbReference type="OrthoDB" id="1535081at2759"/>
<name>A1C8H6_ASPCL</name>
<keyword evidence="3" id="KW-0949">S-adenosyl-L-methionine</keyword>
<dbReference type="InterPro" id="IPR036388">
    <property type="entry name" value="WH-like_DNA-bd_sf"/>
</dbReference>
<evidence type="ECO:0000259" key="4">
    <source>
        <dbReference type="Pfam" id="PF00891"/>
    </source>
</evidence>
<dbReference type="HOGENOM" id="CLU_005533_5_2_1"/>
<dbReference type="GO" id="GO:0008171">
    <property type="term" value="F:O-methyltransferase activity"/>
    <property type="evidence" value="ECO:0007669"/>
    <property type="project" value="InterPro"/>
</dbReference>
<evidence type="ECO:0000256" key="2">
    <source>
        <dbReference type="ARBA" id="ARBA00022679"/>
    </source>
</evidence>
<dbReference type="OMA" id="HMPAHLK"/>
<dbReference type="Pfam" id="PF00891">
    <property type="entry name" value="Methyltransf_2"/>
    <property type="match status" value="1"/>
</dbReference>
<evidence type="ECO:0000256" key="1">
    <source>
        <dbReference type="ARBA" id="ARBA00022603"/>
    </source>
</evidence>
<dbReference type="AlphaFoldDB" id="A1C8H6"/>
<dbReference type="SUPFAM" id="SSF53335">
    <property type="entry name" value="S-adenosyl-L-methionine-dependent methyltransferases"/>
    <property type="match status" value="1"/>
</dbReference>
<feature type="domain" description="O-methyltransferase C-terminal" evidence="4">
    <location>
        <begin position="190"/>
        <end position="392"/>
    </location>
</feature>
<dbReference type="KEGG" id="act:ACLA_043320"/>
<dbReference type="GO" id="GO:0044550">
    <property type="term" value="P:secondary metabolite biosynthetic process"/>
    <property type="evidence" value="ECO:0007669"/>
    <property type="project" value="UniProtKB-ARBA"/>
</dbReference>
<dbReference type="VEuPathDB" id="FungiDB:ACLA_043320"/>
<protein>
    <submittedName>
        <fullName evidence="5">O-methyltransferase, putative</fullName>
    </submittedName>
</protein>
<dbReference type="GO" id="GO:0032259">
    <property type="term" value="P:methylation"/>
    <property type="evidence" value="ECO:0007669"/>
    <property type="project" value="UniProtKB-KW"/>
</dbReference>
<dbReference type="PANTHER" id="PTHR43712:SF1">
    <property type="entry name" value="HYPOTHETICAL O-METHYLTRANSFERASE (EUROFUNG)-RELATED"/>
    <property type="match status" value="1"/>
</dbReference>
<keyword evidence="6" id="KW-1185">Reference proteome</keyword>
<dbReference type="EMBL" id="DS027046">
    <property type="protein sequence ID" value="EAW13613.1"/>
    <property type="molecule type" value="Genomic_DNA"/>
</dbReference>
<dbReference type="InterPro" id="IPR016461">
    <property type="entry name" value="COMT-like"/>
</dbReference>
<dbReference type="Proteomes" id="UP000006701">
    <property type="component" value="Unassembled WGS sequence"/>
</dbReference>
<dbReference type="Gene3D" id="3.40.50.150">
    <property type="entry name" value="Vaccinia Virus protein VP39"/>
    <property type="match status" value="1"/>
</dbReference>
<dbReference type="RefSeq" id="XP_001275039.1">
    <property type="nucleotide sequence ID" value="XM_001275038.1"/>
</dbReference>
<keyword evidence="2" id="KW-0808">Transferase</keyword>
<dbReference type="InterPro" id="IPR001077">
    <property type="entry name" value="COMT_C"/>
</dbReference>
<evidence type="ECO:0000313" key="5">
    <source>
        <dbReference type="EMBL" id="EAW13613.1"/>
    </source>
</evidence>
<dbReference type="Gene3D" id="1.10.10.10">
    <property type="entry name" value="Winged helix-like DNA-binding domain superfamily/Winged helix DNA-binding domain"/>
    <property type="match status" value="1"/>
</dbReference>
<proteinExistence type="predicted"/>
<dbReference type="PANTHER" id="PTHR43712">
    <property type="entry name" value="PUTATIVE (AFU_ORTHOLOGUE AFUA_4G14580)-RELATED"/>
    <property type="match status" value="1"/>
</dbReference>
<dbReference type="GeneID" id="4707304"/>
<accession>A1C8H6</accession>